<comment type="catalytic activity">
    <reaction evidence="3 4">
        <text>[thioredoxin]-disulfide + L-methionine + H2O = L-methionine (S)-S-oxide + [thioredoxin]-dithiol</text>
        <dbReference type="Rhea" id="RHEA:19993"/>
        <dbReference type="Rhea" id="RHEA-COMP:10698"/>
        <dbReference type="Rhea" id="RHEA-COMP:10700"/>
        <dbReference type="ChEBI" id="CHEBI:15377"/>
        <dbReference type="ChEBI" id="CHEBI:29950"/>
        <dbReference type="ChEBI" id="CHEBI:50058"/>
        <dbReference type="ChEBI" id="CHEBI:57844"/>
        <dbReference type="ChEBI" id="CHEBI:58772"/>
        <dbReference type="EC" id="1.8.4.11"/>
    </reaction>
</comment>
<evidence type="ECO:0000256" key="3">
    <source>
        <dbReference type="ARBA" id="ARBA00048782"/>
    </source>
</evidence>
<dbReference type="InterPro" id="IPR036509">
    <property type="entry name" value="Met_Sox_Rdtase_MsrA_sf"/>
</dbReference>
<protein>
    <recommendedName>
        <fullName evidence="4">Peptide methionine sulfoxide reductase MsrA</fullName>
        <shortName evidence="4">Protein-methionine-S-oxide reductase</shortName>
        <ecNumber evidence="4">1.8.4.11</ecNumber>
    </recommendedName>
    <alternativeName>
        <fullName evidence="4">Peptide-methionine (S)-S-oxide reductase</fullName>
        <shortName evidence="4">Peptide Met(O) reductase</shortName>
    </alternativeName>
</protein>
<reference evidence="7 8" key="1">
    <citation type="journal article" date="2014" name="Genome Announc.">
        <title>Genome Sequence of Afipia felis Strain 76713, Isolated in Hospital Water Using an Amoeba Co-Culture Procedure.</title>
        <authorList>
            <person name="Benamar S."/>
            <person name="La Scola B."/>
            <person name="Croce O."/>
        </authorList>
    </citation>
    <scope>NUCLEOTIDE SEQUENCE [LARGE SCALE GENOMIC DNA]</scope>
    <source>
        <strain evidence="7 8">76713</strain>
    </source>
</reference>
<evidence type="ECO:0000256" key="5">
    <source>
        <dbReference type="SAM" id="SignalP"/>
    </source>
</evidence>
<comment type="catalytic activity">
    <reaction evidence="2 4">
        <text>L-methionyl-[protein] + [thioredoxin]-disulfide + H2O = L-methionyl-(S)-S-oxide-[protein] + [thioredoxin]-dithiol</text>
        <dbReference type="Rhea" id="RHEA:14217"/>
        <dbReference type="Rhea" id="RHEA-COMP:10698"/>
        <dbReference type="Rhea" id="RHEA-COMP:10700"/>
        <dbReference type="Rhea" id="RHEA-COMP:12313"/>
        <dbReference type="Rhea" id="RHEA-COMP:12315"/>
        <dbReference type="ChEBI" id="CHEBI:15377"/>
        <dbReference type="ChEBI" id="CHEBI:16044"/>
        <dbReference type="ChEBI" id="CHEBI:29950"/>
        <dbReference type="ChEBI" id="CHEBI:44120"/>
        <dbReference type="ChEBI" id="CHEBI:50058"/>
        <dbReference type="EC" id="1.8.4.11"/>
    </reaction>
</comment>
<dbReference type="STRING" id="1035.BN961_00579"/>
<dbReference type="HAMAP" id="MF_01401">
    <property type="entry name" value="MsrA"/>
    <property type="match status" value="1"/>
</dbReference>
<feature type="active site" evidence="4">
    <location>
        <position position="62"/>
    </location>
</feature>
<dbReference type="GO" id="GO:0033744">
    <property type="term" value="F:L-methionine:thioredoxin-disulfide S-oxidoreductase activity"/>
    <property type="evidence" value="ECO:0007669"/>
    <property type="project" value="RHEA"/>
</dbReference>
<dbReference type="EC" id="1.8.4.11" evidence="4"/>
<feature type="signal peptide" evidence="5">
    <location>
        <begin position="1"/>
        <end position="31"/>
    </location>
</feature>
<accession>A0A090MI38</accession>
<dbReference type="Gene3D" id="3.30.1060.10">
    <property type="entry name" value="Peptide methionine sulphoxide reductase MsrA"/>
    <property type="match status" value="1"/>
</dbReference>
<evidence type="ECO:0000256" key="4">
    <source>
        <dbReference type="HAMAP-Rule" id="MF_01401"/>
    </source>
</evidence>
<dbReference type="Pfam" id="PF01625">
    <property type="entry name" value="PMSR"/>
    <property type="match status" value="1"/>
</dbReference>
<comment type="caution">
    <text evidence="7">The sequence shown here is derived from an EMBL/GenBank/DDBJ whole genome shotgun (WGS) entry which is preliminary data.</text>
</comment>
<evidence type="ECO:0000259" key="6">
    <source>
        <dbReference type="Pfam" id="PF01625"/>
    </source>
</evidence>
<evidence type="ECO:0000313" key="7">
    <source>
        <dbReference type="EMBL" id="CEG07196.1"/>
    </source>
</evidence>
<comment type="function">
    <text evidence="4">Has an important function as a repair enzyme for proteins that have been inactivated by oxidation. Catalyzes the reversible oxidation-reduction of methionine sulfoxide in proteins to methionine.</text>
</comment>
<comment type="similarity">
    <text evidence="4">Belongs to the MsrA Met sulfoxide reductase family.</text>
</comment>
<evidence type="ECO:0000256" key="2">
    <source>
        <dbReference type="ARBA" id="ARBA00047806"/>
    </source>
</evidence>
<dbReference type="AlphaFoldDB" id="A0A090MI38"/>
<dbReference type="NCBIfam" id="TIGR00401">
    <property type="entry name" value="msrA"/>
    <property type="match status" value="1"/>
</dbReference>
<feature type="domain" description="Peptide methionine sulphoxide reductase MsrA" evidence="6">
    <location>
        <begin position="56"/>
        <end position="207"/>
    </location>
</feature>
<evidence type="ECO:0000313" key="8">
    <source>
        <dbReference type="Proteomes" id="UP000035762"/>
    </source>
</evidence>
<proteinExistence type="inferred from homology"/>
<sequence length="241" mass="26299">MTILKPNRIAFAAFGALALATLAGVSSRASAEPFIIPPPKPDVATNTATSSEPRSIVLAGGCFWGVQGVYQHTKGVLQAVSGYAGGSADSARYDTVSTGSTGHAESVKITYDPKQINLGKILQIYFSVVHDPTQLNRQGPDSGTQYRSAIFTSQPEEQKIAKDYIAELNAAKIYKRPIVTKIEPMNGFYPAENYHQDYLTLHPYQPYIAFNDIPKVDNLKKLFAADYRDKPVLVRDAKATN</sequence>
<dbReference type="RefSeq" id="WP_048755671.1">
    <property type="nucleotide sequence ID" value="NZ_CCAZ020000001.1"/>
</dbReference>
<gene>
    <name evidence="7" type="primary">msrAB</name>
    <name evidence="4" type="synonym">msrA</name>
    <name evidence="7" type="ORF">BN961_00579</name>
</gene>
<dbReference type="Proteomes" id="UP000035762">
    <property type="component" value="Unassembled WGS sequence"/>
</dbReference>
<organism evidence="7 8">
    <name type="scientific">Afipia felis</name>
    <name type="common">Cat scratch disease bacillus</name>
    <dbReference type="NCBI Taxonomy" id="1035"/>
    <lineage>
        <taxon>Bacteria</taxon>
        <taxon>Pseudomonadati</taxon>
        <taxon>Pseudomonadota</taxon>
        <taxon>Alphaproteobacteria</taxon>
        <taxon>Hyphomicrobiales</taxon>
        <taxon>Nitrobacteraceae</taxon>
        <taxon>Afipia</taxon>
    </lineage>
</organism>
<dbReference type="SUPFAM" id="SSF55068">
    <property type="entry name" value="Peptide methionine sulfoxide reductase"/>
    <property type="match status" value="1"/>
</dbReference>
<keyword evidence="8" id="KW-1185">Reference proteome</keyword>
<keyword evidence="5" id="KW-0732">Signal</keyword>
<keyword evidence="1 4" id="KW-0560">Oxidoreductase</keyword>
<evidence type="ECO:0000256" key="1">
    <source>
        <dbReference type="ARBA" id="ARBA00023002"/>
    </source>
</evidence>
<feature type="chain" id="PRO_5001860570" description="Peptide methionine sulfoxide reductase MsrA" evidence="5">
    <location>
        <begin position="32"/>
        <end position="241"/>
    </location>
</feature>
<name>A0A090MI38_AFIFE</name>
<dbReference type="InterPro" id="IPR002569">
    <property type="entry name" value="Met_Sox_Rdtase_MsrA_dom"/>
</dbReference>
<dbReference type="EMBL" id="CCAZ020000001">
    <property type="protein sequence ID" value="CEG07196.1"/>
    <property type="molecule type" value="Genomic_DNA"/>
</dbReference>
<dbReference type="GO" id="GO:0008113">
    <property type="term" value="F:peptide-methionine (S)-S-oxide reductase activity"/>
    <property type="evidence" value="ECO:0007669"/>
    <property type="project" value="UniProtKB-UniRule"/>
</dbReference>
<dbReference type="PANTHER" id="PTHR43774">
    <property type="entry name" value="PEPTIDE METHIONINE SULFOXIDE REDUCTASE"/>
    <property type="match status" value="1"/>
</dbReference>
<dbReference type="PANTHER" id="PTHR43774:SF1">
    <property type="entry name" value="PEPTIDE METHIONINE SULFOXIDE REDUCTASE MSRA 2"/>
    <property type="match status" value="1"/>
</dbReference>